<organism evidence="3 4">
    <name type="scientific">Tegillarca granosa</name>
    <name type="common">Malaysian cockle</name>
    <name type="synonym">Anadara granosa</name>
    <dbReference type="NCBI Taxonomy" id="220873"/>
    <lineage>
        <taxon>Eukaryota</taxon>
        <taxon>Metazoa</taxon>
        <taxon>Spiralia</taxon>
        <taxon>Lophotrochozoa</taxon>
        <taxon>Mollusca</taxon>
        <taxon>Bivalvia</taxon>
        <taxon>Autobranchia</taxon>
        <taxon>Pteriomorphia</taxon>
        <taxon>Arcoida</taxon>
        <taxon>Arcoidea</taxon>
        <taxon>Arcidae</taxon>
        <taxon>Tegillarca</taxon>
    </lineage>
</organism>
<accession>A0ABQ9F9C3</accession>
<comment type="similarity">
    <text evidence="1">Belongs to the WSCD family.</text>
</comment>
<dbReference type="Pfam" id="PF00685">
    <property type="entry name" value="Sulfotransfer_1"/>
    <property type="match status" value="1"/>
</dbReference>
<proteinExistence type="inferred from homology"/>
<comment type="caution">
    <text evidence="3">The sequence shown here is derived from an EMBL/GenBank/DDBJ whole genome shotgun (WGS) entry which is preliminary data.</text>
</comment>
<name>A0ABQ9F9C3_TEGGR</name>
<dbReference type="EMBL" id="JARBDR010000440">
    <property type="protein sequence ID" value="KAJ8312193.1"/>
    <property type="molecule type" value="Genomic_DNA"/>
</dbReference>
<dbReference type="SUPFAM" id="SSF52540">
    <property type="entry name" value="P-loop containing nucleoside triphosphate hydrolases"/>
    <property type="match status" value="1"/>
</dbReference>
<gene>
    <name evidence="3" type="ORF">KUTeg_009566</name>
</gene>
<dbReference type="InterPro" id="IPR027417">
    <property type="entry name" value="P-loop_NTPase"/>
</dbReference>
<dbReference type="PANTHER" id="PTHR45964:SF5">
    <property type="entry name" value="WSCD FAMILY MEMBER CG9164"/>
    <property type="match status" value="1"/>
</dbReference>
<evidence type="ECO:0000313" key="3">
    <source>
        <dbReference type="EMBL" id="KAJ8312193.1"/>
    </source>
</evidence>
<dbReference type="InterPro" id="IPR051589">
    <property type="entry name" value="Sialate-O-sulfotransferase"/>
</dbReference>
<keyword evidence="4" id="KW-1185">Reference proteome</keyword>
<evidence type="ECO:0000259" key="2">
    <source>
        <dbReference type="Pfam" id="PF00685"/>
    </source>
</evidence>
<dbReference type="InterPro" id="IPR000863">
    <property type="entry name" value="Sulfotransferase_dom"/>
</dbReference>
<reference evidence="3 4" key="1">
    <citation type="submission" date="2022-12" db="EMBL/GenBank/DDBJ databases">
        <title>Chromosome-level genome of Tegillarca granosa.</title>
        <authorList>
            <person name="Kim J."/>
        </authorList>
    </citation>
    <scope>NUCLEOTIDE SEQUENCE [LARGE SCALE GENOMIC DNA]</scope>
    <source>
        <strain evidence="3">Teg-2019</strain>
        <tissue evidence="3">Adductor muscle</tissue>
    </source>
</reference>
<sequence>MFRKNGQLYLGHFYFKNWTCKPVRLSRQPLPLTALASFPGSGNTWIRHLLQQATGIATGSVYKDTVLQQLGFPGEGVHNKSVLVVKTHQWGEKERKNYERSILLIRDPFNALLSEFNRQYGGHLGHAQEMHFKKEWKSYVFDAAKNWMALNRDWLNFSGPLYIVHYEDFKSDPANQLSRLLKFLNIEISNSNLLCVMKNIEGFFKRTKMRTVKTNPFSKIMRDEILDFKRQLKLNLDIFDTKRKINDRE</sequence>
<evidence type="ECO:0000256" key="1">
    <source>
        <dbReference type="ARBA" id="ARBA00010236"/>
    </source>
</evidence>
<feature type="domain" description="Sulfotransferase" evidence="2">
    <location>
        <begin position="35"/>
        <end position="219"/>
    </location>
</feature>
<dbReference type="Proteomes" id="UP001217089">
    <property type="component" value="Unassembled WGS sequence"/>
</dbReference>
<protein>
    <recommendedName>
        <fullName evidence="2">Sulfotransferase domain-containing protein</fullName>
    </recommendedName>
</protein>
<dbReference type="Gene3D" id="3.40.50.300">
    <property type="entry name" value="P-loop containing nucleotide triphosphate hydrolases"/>
    <property type="match status" value="1"/>
</dbReference>
<evidence type="ECO:0000313" key="4">
    <source>
        <dbReference type="Proteomes" id="UP001217089"/>
    </source>
</evidence>
<dbReference type="PANTHER" id="PTHR45964">
    <property type="entry name" value="WSCD FAMILY MEMBER CG9164"/>
    <property type="match status" value="1"/>
</dbReference>